<dbReference type="OrthoDB" id="271433at2759"/>
<dbReference type="RefSeq" id="XP_073116732.1">
    <property type="nucleotide sequence ID" value="XM_073260631.1"/>
</dbReference>
<evidence type="ECO:0000256" key="7">
    <source>
        <dbReference type="ARBA" id="ARBA00024284"/>
    </source>
</evidence>
<dbReference type="InterPro" id="IPR011051">
    <property type="entry name" value="RmlC_Cupin_sf"/>
</dbReference>
<comment type="catalytic activity">
    <reaction evidence="7">
        <text>L-cysteine + O2 = 3-sulfino-L-alanine + H(+)</text>
        <dbReference type="Rhea" id="RHEA:20441"/>
        <dbReference type="ChEBI" id="CHEBI:15378"/>
        <dbReference type="ChEBI" id="CHEBI:15379"/>
        <dbReference type="ChEBI" id="CHEBI:35235"/>
        <dbReference type="ChEBI" id="CHEBI:61085"/>
        <dbReference type="EC" id="1.13.11.20"/>
    </reaction>
    <physiologicalReaction direction="left-to-right" evidence="7">
        <dbReference type="Rhea" id="RHEA:20442"/>
    </physiologicalReaction>
</comment>
<protein>
    <recommendedName>
        <fullName evidence="3">cysteine dioxygenase</fullName>
        <ecNumber evidence="3">1.13.11.20</ecNumber>
    </recommendedName>
</protein>
<dbReference type="GO" id="GO:0046872">
    <property type="term" value="F:metal ion binding"/>
    <property type="evidence" value="ECO:0007669"/>
    <property type="project" value="UniProtKB-KW"/>
</dbReference>
<dbReference type="Proteomes" id="UP000504607">
    <property type="component" value="Chromosome 7"/>
</dbReference>
<dbReference type="GO" id="GO:0017172">
    <property type="term" value="F:cysteine dioxygenase activity"/>
    <property type="evidence" value="ECO:0007669"/>
    <property type="project" value="UniProtKB-EC"/>
</dbReference>
<keyword evidence="5" id="KW-0560">Oxidoreductase</keyword>
<dbReference type="InterPro" id="IPR012864">
    <property type="entry name" value="PCO/ADO"/>
</dbReference>
<feature type="region of interest" description="Disordered" evidence="8">
    <location>
        <begin position="1"/>
        <end position="46"/>
    </location>
</feature>
<dbReference type="FunCoup" id="A0A6I9RFL6">
    <property type="interactions" value="791"/>
</dbReference>
<keyword evidence="6" id="KW-0408">Iron</keyword>
<name>A0A6I9RFL6_ELAGV</name>
<dbReference type="PANTHER" id="PTHR22966">
    <property type="entry name" value="2-AMINOETHANETHIOL DIOXYGENASE"/>
    <property type="match status" value="1"/>
</dbReference>
<evidence type="ECO:0000313" key="10">
    <source>
        <dbReference type="RefSeq" id="XP_010925220.1"/>
    </source>
</evidence>
<dbReference type="EC" id="1.13.11.20" evidence="3"/>
<dbReference type="Pfam" id="PF07847">
    <property type="entry name" value="PCO_ADO"/>
    <property type="match status" value="1"/>
</dbReference>
<accession>A0A6I9RFL6</accession>
<evidence type="ECO:0000256" key="4">
    <source>
        <dbReference type="ARBA" id="ARBA00022723"/>
    </source>
</evidence>
<dbReference type="PANTHER" id="PTHR22966:SF63">
    <property type="entry name" value="CYSTEINE DIOXYGENASE"/>
    <property type="match status" value="1"/>
</dbReference>
<evidence type="ECO:0000256" key="8">
    <source>
        <dbReference type="SAM" id="MobiDB-lite"/>
    </source>
</evidence>
<dbReference type="Gene3D" id="2.60.120.10">
    <property type="entry name" value="Jelly Rolls"/>
    <property type="match status" value="1"/>
</dbReference>
<comment type="cofactor">
    <cofactor evidence="1">
        <name>Fe(2+)</name>
        <dbReference type="ChEBI" id="CHEBI:29033"/>
    </cofactor>
</comment>
<evidence type="ECO:0000256" key="5">
    <source>
        <dbReference type="ARBA" id="ARBA00023002"/>
    </source>
</evidence>
<gene>
    <name evidence="10" type="primary">LOC105047825</name>
</gene>
<comment type="similarity">
    <text evidence="2">Belongs to the cysteine dioxygenase family.</text>
</comment>
<dbReference type="GeneID" id="105047825"/>
<proteinExistence type="inferred from homology"/>
<dbReference type="InterPro" id="IPR014710">
    <property type="entry name" value="RmlC-like_jellyroll"/>
</dbReference>
<keyword evidence="4" id="KW-0479">Metal-binding</keyword>
<dbReference type="RefSeq" id="XP_010925220.1">
    <property type="nucleotide sequence ID" value="XM_010926918.2"/>
</dbReference>
<keyword evidence="9" id="KW-1185">Reference proteome</keyword>
<reference evidence="10" key="1">
    <citation type="submission" date="2025-08" db="UniProtKB">
        <authorList>
            <consortium name="RefSeq"/>
        </authorList>
    </citation>
    <scope>IDENTIFICATION</scope>
</reference>
<organism evidence="9 10">
    <name type="scientific">Elaeis guineensis var. tenera</name>
    <name type="common">Oil palm</name>
    <dbReference type="NCBI Taxonomy" id="51953"/>
    <lineage>
        <taxon>Eukaryota</taxon>
        <taxon>Viridiplantae</taxon>
        <taxon>Streptophyta</taxon>
        <taxon>Embryophyta</taxon>
        <taxon>Tracheophyta</taxon>
        <taxon>Spermatophyta</taxon>
        <taxon>Magnoliopsida</taxon>
        <taxon>Liliopsida</taxon>
        <taxon>Arecaceae</taxon>
        <taxon>Arecoideae</taxon>
        <taxon>Cocoseae</taxon>
        <taxon>Elaeidinae</taxon>
        <taxon>Elaeis</taxon>
    </lineage>
</organism>
<dbReference type="CDD" id="cd20289">
    <property type="entry name" value="cupin_ADO"/>
    <property type="match status" value="1"/>
</dbReference>
<evidence type="ECO:0000256" key="3">
    <source>
        <dbReference type="ARBA" id="ARBA00013133"/>
    </source>
</evidence>
<evidence type="ECO:0000256" key="6">
    <source>
        <dbReference type="ARBA" id="ARBA00023004"/>
    </source>
</evidence>
<dbReference type="GO" id="GO:0070483">
    <property type="term" value="P:detection of hypoxia"/>
    <property type="evidence" value="ECO:0007669"/>
    <property type="project" value="UniProtKB-ARBA"/>
</dbReference>
<evidence type="ECO:0000256" key="1">
    <source>
        <dbReference type="ARBA" id="ARBA00001954"/>
    </source>
</evidence>
<dbReference type="AlphaFoldDB" id="A0A6I9RFL6"/>
<dbReference type="SUPFAM" id="SSF51182">
    <property type="entry name" value="RmlC-like cupins"/>
    <property type="match status" value="1"/>
</dbReference>
<evidence type="ECO:0000256" key="2">
    <source>
        <dbReference type="ARBA" id="ARBA00006622"/>
    </source>
</evidence>
<evidence type="ECO:0000313" key="9">
    <source>
        <dbReference type="Proteomes" id="UP000504607"/>
    </source>
</evidence>
<sequence>MKVEEKMRGVGGGQAANGRSRRRRRRRNGEDEAEEEMMRKRTTRRVQASSTTIQRLFVACRTAFKGPGTVPHPDDVHVLRLLLDKMRPEDVGLSSDLLFFKSRNAVNRAPRITYSTVYKCNNFSMCIFFLPPTAVIPLHNHPGMTVFSKLLVGSMHIKSYDWVDPVIISTDSKPSSQLRLAKLVVDSEFTAPCNTCILYPTSGGNMHTFRAMTPCAVLDVLGPPYSKEDDRDCTYYHDHPYSSFSDYDSAQQGKYDHLRWLEEIDIPKNLKMDGVEYLGPQILDD</sequence>
<dbReference type="InParanoid" id="A0A6I9RFL6"/>